<proteinExistence type="inferred from homology"/>
<dbReference type="InterPro" id="IPR002694">
    <property type="entry name" value="Znf_CHC2"/>
</dbReference>
<evidence type="ECO:0000256" key="4">
    <source>
        <dbReference type="ARBA" id="ARBA00022695"/>
    </source>
</evidence>
<evidence type="ECO:0000256" key="13">
    <source>
        <dbReference type="PIRNR" id="PIRNR002811"/>
    </source>
</evidence>
<dbReference type="Proteomes" id="UP001620520">
    <property type="component" value="Unassembled WGS sequence"/>
</dbReference>
<evidence type="ECO:0000256" key="12">
    <source>
        <dbReference type="HAMAP-Rule" id="MF_00974"/>
    </source>
</evidence>
<dbReference type="EC" id="2.7.7.101" evidence="12"/>
<reference evidence="16 17" key="1">
    <citation type="submission" date="2024-10" db="EMBL/GenBank/DDBJ databases">
        <title>Novel secondary metabolite-producing bacteria for plant disease control.</title>
        <authorList>
            <person name="Chevrette M."/>
        </authorList>
    </citation>
    <scope>NUCLEOTIDE SEQUENCE [LARGE SCALE GENOMIC DNA]</scope>
    <source>
        <strain evidence="16 17">J30 TE3557</strain>
    </source>
</reference>
<dbReference type="Pfam" id="PF08278">
    <property type="entry name" value="DnaG_DnaB_bind"/>
    <property type="match status" value="1"/>
</dbReference>
<evidence type="ECO:0000256" key="14">
    <source>
        <dbReference type="SAM" id="MobiDB-lite"/>
    </source>
</evidence>
<dbReference type="EMBL" id="JBIYEW010000003">
    <property type="protein sequence ID" value="MFK4639847.1"/>
    <property type="molecule type" value="Genomic_DNA"/>
</dbReference>
<evidence type="ECO:0000256" key="3">
    <source>
        <dbReference type="ARBA" id="ARBA00022679"/>
    </source>
</evidence>
<keyword evidence="9" id="KW-0460">Magnesium</keyword>
<dbReference type="InterPro" id="IPR037068">
    <property type="entry name" value="DNA_primase_core_N_sf"/>
</dbReference>
<comment type="cofactor">
    <cofactor evidence="12 13">
        <name>Zn(2+)</name>
        <dbReference type="ChEBI" id="CHEBI:29105"/>
    </cofactor>
    <text evidence="12 13">Binds 1 zinc ion per monomer.</text>
</comment>
<feature type="region of interest" description="Disordered" evidence="14">
    <location>
        <begin position="442"/>
        <end position="472"/>
    </location>
</feature>
<feature type="compositionally biased region" description="Low complexity" evidence="14">
    <location>
        <begin position="445"/>
        <end position="467"/>
    </location>
</feature>
<dbReference type="InterPro" id="IPR006171">
    <property type="entry name" value="TOPRIM_dom"/>
</dbReference>
<evidence type="ECO:0000256" key="6">
    <source>
        <dbReference type="ARBA" id="ARBA00022723"/>
    </source>
</evidence>
<keyword evidence="4 12" id="KW-0548">Nucleotidyltransferase</keyword>
<name>A0ABW8N8H2_9MICC</name>
<comment type="catalytic activity">
    <reaction evidence="12">
        <text>ssDNA + n NTP = ssDNA/pppN(pN)n-1 hybrid + (n-1) diphosphate.</text>
        <dbReference type="EC" id="2.7.7.101"/>
    </reaction>
</comment>
<dbReference type="HAMAP" id="MF_00974">
    <property type="entry name" value="DNA_primase_DnaG"/>
    <property type="match status" value="1"/>
</dbReference>
<dbReference type="Pfam" id="PF13662">
    <property type="entry name" value="Toprim_4"/>
    <property type="match status" value="1"/>
</dbReference>
<evidence type="ECO:0000256" key="11">
    <source>
        <dbReference type="ARBA" id="ARBA00023163"/>
    </source>
</evidence>
<dbReference type="InterPro" id="IPR030846">
    <property type="entry name" value="DnaG_bac"/>
</dbReference>
<dbReference type="PANTHER" id="PTHR30313">
    <property type="entry name" value="DNA PRIMASE"/>
    <property type="match status" value="1"/>
</dbReference>
<comment type="caution">
    <text evidence="16">The sequence shown here is derived from an EMBL/GenBank/DDBJ whole genome shotgun (WGS) entry which is preliminary data.</text>
</comment>
<keyword evidence="2 12" id="KW-0639">Primosome</keyword>
<keyword evidence="17" id="KW-1185">Reference proteome</keyword>
<feature type="domain" description="Toprim" evidence="15">
    <location>
        <begin position="262"/>
        <end position="347"/>
    </location>
</feature>
<dbReference type="InterPro" id="IPR019475">
    <property type="entry name" value="DNA_primase_DnaB-bd"/>
</dbReference>
<dbReference type="InterPro" id="IPR034151">
    <property type="entry name" value="TOPRIM_DnaG_bac"/>
</dbReference>
<evidence type="ECO:0000256" key="1">
    <source>
        <dbReference type="ARBA" id="ARBA00022478"/>
    </source>
</evidence>
<dbReference type="Pfam" id="PF01807">
    <property type="entry name" value="Zn_ribbon_DnaG"/>
    <property type="match status" value="1"/>
</dbReference>
<evidence type="ECO:0000313" key="16">
    <source>
        <dbReference type="EMBL" id="MFK4639847.1"/>
    </source>
</evidence>
<keyword evidence="8 12" id="KW-0862">Zinc</keyword>
<dbReference type="SUPFAM" id="SSF57783">
    <property type="entry name" value="Zinc beta-ribbon"/>
    <property type="match status" value="1"/>
</dbReference>
<comment type="similarity">
    <text evidence="12 13">Belongs to the DnaG primase family.</text>
</comment>
<evidence type="ECO:0000256" key="2">
    <source>
        <dbReference type="ARBA" id="ARBA00022515"/>
    </source>
</evidence>
<keyword evidence="1 12" id="KW-0240">DNA-directed RNA polymerase</keyword>
<dbReference type="SUPFAM" id="SSF56731">
    <property type="entry name" value="DNA primase core"/>
    <property type="match status" value="1"/>
</dbReference>
<comment type="domain">
    <text evidence="12">Contains an N-terminal zinc-binding domain, a central core domain that contains the primase activity, and a C-terminal DnaB-binding domain.</text>
</comment>
<evidence type="ECO:0000313" key="17">
    <source>
        <dbReference type="Proteomes" id="UP001620520"/>
    </source>
</evidence>
<evidence type="ECO:0000256" key="7">
    <source>
        <dbReference type="ARBA" id="ARBA00022771"/>
    </source>
</evidence>
<keyword evidence="5 12" id="KW-0235">DNA replication</keyword>
<dbReference type="GO" id="GO:0016779">
    <property type="term" value="F:nucleotidyltransferase activity"/>
    <property type="evidence" value="ECO:0007669"/>
    <property type="project" value="UniProtKB-KW"/>
</dbReference>
<dbReference type="InterPro" id="IPR013173">
    <property type="entry name" value="DNA_primase_DnaG_DnaB-bd_dom"/>
</dbReference>
<evidence type="ECO:0000256" key="10">
    <source>
        <dbReference type="ARBA" id="ARBA00023125"/>
    </source>
</evidence>
<dbReference type="CDD" id="cd03364">
    <property type="entry name" value="TOPRIM_DnaG_primases"/>
    <property type="match status" value="1"/>
</dbReference>
<dbReference type="InterPro" id="IPR036977">
    <property type="entry name" value="DNA_primase_Znf_CHC2"/>
</dbReference>
<dbReference type="PANTHER" id="PTHR30313:SF2">
    <property type="entry name" value="DNA PRIMASE"/>
    <property type="match status" value="1"/>
</dbReference>
<evidence type="ECO:0000256" key="8">
    <source>
        <dbReference type="ARBA" id="ARBA00022833"/>
    </source>
</evidence>
<evidence type="ECO:0000256" key="5">
    <source>
        <dbReference type="ARBA" id="ARBA00022705"/>
    </source>
</evidence>
<dbReference type="Pfam" id="PF10410">
    <property type="entry name" value="DnaB_bind"/>
    <property type="match status" value="1"/>
</dbReference>
<keyword evidence="11 12" id="KW-0804">Transcription</keyword>
<dbReference type="NCBIfam" id="TIGR01391">
    <property type="entry name" value="dnaG"/>
    <property type="match status" value="1"/>
</dbReference>
<keyword evidence="7 12" id="KW-0863">Zinc-finger</keyword>
<sequence length="627" mass="68775">MAGLIKREDIDEVRQRTDIKEVVDGYVTLKGAGLGSFKGLCPFHDERSPSFTVRPQVGRYHCFGCGEDGDAISFIQKMDHSSFHEAVEKLAARIGYELRYEDGGTGPSREEVGKRQRLLDAHKVADEFFRAQLLTPGAAEGRNFLDGRGFDRAAAEHFGVGYAPQGWDALLKHLRGRGFTDAELKLTGMFSEGNRGIYDRFRGRLIWPIRDIAGDTIGFGARKLYEDDQGPKYLNTPETTLYKKSQVLYGIDLAKRNIAKDRQLVVVEGYTDVMACHLAGVTTAVATCGTAFGTDHIKVARRLLSDDGSGGEVIFTFDGDAAGQKAALRAFEEDQRFTAQTYVAVEPSGADPCDLRQLKGDAAVRELIGTRKPLFEFAIRATLRRHNLDTVEGRVAALREAAPVVAQIRDSATRPEYTRNLAGWLGMPIEEVSRYVGAAAKRGTSGSNAAGNGEQAAAAAAPPSGGPVFNRPNPRDPVAGMERQALEVVLQDPAVLGGMAWDRFAATMFSTPAYAAIHAAIRATGLAHAADPVSWVEQIRQEVPEPLRNLVSELAVTPLPASTPEAMQRYCRDILARLFELQITRIKADKMGQLQRLDAASHPEEFQRLNRELMQLEMERRALRSDG</sequence>
<dbReference type="SMART" id="SM00493">
    <property type="entry name" value="TOPRIM"/>
    <property type="match status" value="1"/>
</dbReference>
<keyword evidence="3 12" id="KW-0808">Transferase</keyword>
<comment type="function">
    <text evidence="12 13">RNA polymerase that catalyzes the synthesis of short RNA molecules used as primers for DNA polymerase during DNA replication.</text>
</comment>
<dbReference type="InterPro" id="IPR006295">
    <property type="entry name" value="DNA_primase_DnaG"/>
</dbReference>
<dbReference type="Gene3D" id="3.90.980.10">
    <property type="entry name" value="DNA primase, catalytic core, N-terminal domain"/>
    <property type="match status" value="1"/>
</dbReference>
<dbReference type="Gene3D" id="3.90.580.10">
    <property type="entry name" value="Zinc finger, CHC2-type domain"/>
    <property type="match status" value="1"/>
</dbReference>
<feature type="zinc finger region" description="CHC2-type" evidence="12">
    <location>
        <begin position="41"/>
        <end position="65"/>
    </location>
</feature>
<dbReference type="PIRSF" id="PIRSF002811">
    <property type="entry name" value="DnaG"/>
    <property type="match status" value="1"/>
</dbReference>
<keyword evidence="6 12" id="KW-0479">Metal-binding</keyword>
<dbReference type="InterPro" id="IPR013264">
    <property type="entry name" value="DNAG_N"/>
</dbReference>
<keyword evidence="10 12" id="KW-0238">DNA-binding</keyword>
<dbReference type="InterPro" id="IPR050219">
    <property type="entry name" value="DnaG_primase"/>
</dbReference>
<dbReference type="Pfam" id="PF08275">
    <property type="entry name" value="DNAG_N"/>
    <property type="match status" value="1"/>
</dbReference>
<dbReference type="RefSeq" id="WP_404594726.1">
    <property type="nucleotide sequence ID" value="NZ_JBIYEW010000003.1"/>
</dbReference>
<dbReference type="PROSITE" id="PS50880">
    <property type="entry name" value="TOPRIM"/>
    <property type="match status" value="1"/>
</dbReference>
<evidence type="ECO:0000256" key="9">
    <source>
        <dbReference type="ARBA" id="ARBA00022842"/>
    </source>
</evidence>
<gene>
    <name evidence="12" type="primary">dnaG</name>
    <name evidence="16" type="ORF">ABIA52_002736</name>
</gene>
<comment type="subunit">
    <text evidence="12">Monomer. Interacts with DnaB.</text>
</comment>
<organism evidence="16 17">
    <name type="scientific">Paenarthrobacter histidinolovorans</name>
    <dbReference type="NCBI Taxonomy" id="43664"/>
    <lineage>
        <taxon>Bacteria</taxon>
        <taxon>Bacillati</taxon>
        <taxon>Actinomycetota</taxon>
        <taxon>Actinomycetes</taxon>
        <taxon>Micrococcales</taxon>
        <taxon>Micrococcaceae</taxon>
        <taxon>Paenarthrobacter</taxon>
    </lineage>
</organism>
<dbReference type="Gene3D" id="3.40.1360.10">
    <property type="match status" value="1"/>
</dbReference>
<protein>
    <recommendedName>
        <fullName evidence="12 13">DNA primase</fullName>
        <ecNumber evidence="12">2.7.7.101</ecNumber>
    </recommendedName>
</protein>
<evidence type="ECO:0000259" key="15">
    <source>
        <dbReference type="PROSITE" id="PS50880"/>
    </source>
</evidence>
<accession>A0ABW8N8H2</accession>
<dbReference type="SMART" id="SM00400">
    <property type="entry name" value="ZnF_CHCC"/>
    <property type="match status" value="1"/>
</dbReference>